<feature type="domain" description="AB hydrolase-1" evidence="2">
    <location>
        <begin position="237"/>
        <end position="494"/>
    </location>
</feature>
<keyword evidence="4" id="KW-1185">Reference proteome</keyword>
<evidence type="ECO:0000259" key="2">
    <source>
        <dbReference type="Pfam" id="PF12697"/>
    </source>
</evidence>
<name>A0A813GBI2_POLGL</name>
<evidence type="ECO:0000313" key="3">
    <source>
        <dbReference type="EMBL" id="CAE8624162.1"/>
    </source>
</evidence>
<feature type="region of interest" description="Disordered" evidence="1">
    <location>
        <begin position="165"/>
        <end position="193"/>
    </location>
</feature>
<organism evidence="3 4">
    <name type="scientific">Polarella glacialis</name>
    <name type="common">Dinoflagellate</name>
    <dbReference type="NCBI Taxonomy" id="89957"/>
    <lineage>
        <taxon>Eukaryota</taxon>
        <taxon>Sar</taxon>
        <taxon>Alveolata</taxon>
        <taxon>Dinophyceae</taxon>
        <taxon>Suessiales</taxon>
        <taxon>Suessiaceae</taxon>
        <taxon>Polarella</taxon>
    </lineage>
</organism>
<dbReference type="GO" id="GO:0055088">
    <property type="term" value="P:lipid homeostasis"/>
    <property type="evidence" value="ECO:0007669"/>
    <property type="project" value="TreeGrafter"/>
</dbReference>
<feature type="compositionally biased region" description="Low complexity" evidence="1">
    <location>
        <begin position="115"/>
        <end position="147"/>
    </location>
</feature>
<sequence>MLVGFFQARAAPCPAEVRQNSYGVQVSPPWPWSQQQPQQPQPQPQQQPQQQQQQPWPPSSGALVESASFHQVANASLAATAVVAAATVSCRLARGRRRRGGWLLGRKADHRSLLTNGSNSNNTNNNKITYNTDNTNNSNNNNTNNSTLCRSSPVEVDQAPLGESADWETTTTNNNKNNNNNPQQQQTQQQTIQSTANTTEFFPATDGSGALFEVVGGAAKKRDKGALGCGEAEGATLLLIHGSYRAAWCWQEHFLEFFREQGFDTYAMSLRGQGRSSTPGQLPSVAGTLETHAADVAASVHSLQGKHRRPVIILGHSFGGLIVQQAVAELLRASQNDNSNNNNNYNSNNNNEVVAAMILMASVPPSGNGGLILRYLFQRPLLAFRITYGFVTRAFERDEALCRELFFDPDTSSLDVQRYMGLMQGGCPAGTRLLDLRELQKSLPVPGTKPGRLPVLVMGGSIDAIVDAESLRETAEAHATEAVIVEGVAHDSMLGPRWRQSAERVRAWIQELQQQQQSQKQQQQQQQY</sequence>
<protein>
    <recommendedName>
        <fullName evidence="2">AB hydrolase-1 domain-containing protein</fullName>
    </recommendedName>
</protein>
<accession>A0A813GBI2</accession>
<dbReference type="InterPro" id="IPR000073">
    <property type="entry name" value="AB_hydrolase_1"/>
</dbReference>
<dbReference type="InterPro" id="IPR029058">
    <property type="entry name" value="AB_hydrolase_fold"/>
</dbReference>
<dbReference type="GO" id="GO:0006654">
    <property type="term" value="P:phosphatidic acid biosynthetic process"/>
    <property type="evidence" value="ECO:0007669"/>
    <property type="project" value="TreeGrafter"/>
</dbReference>
<gene>
    <name evidence="3" type="ORF">PGLA1383_LOCUS41338</name>
</gene>
<dbReference type="OrthoDB" id="8119704at2759"/>
<reference evidence="3" key="1">
    <citation type="submission" date="2021-02" db="EMBL/GenBank/DDBJ databases">
        <authorList>
            <person name="Dougan E. K."/>
            <person name="Rhodes N."/>
            <person name="Thang M."/>
            <person name="Chan C."/>
        </authorList>
    </citation>
    <scope>NUCLEOTIDE SEQUENCE</scope>
</reference>
<dbReference type="AlphaFoldDB" id="A0A813GBI2"/>
<dbReference type="Pfam" id="PF12697">
    <property type="entry name" value="Abhydrolase_6"/>
    <property type="match status" value="1"/>
</dbReference>
<proteinExistence type="predicted"/>
<dbReference type="GO" id="GO:0042171">
    <property type="term" value="F:lysophosphatidic acid acyltransferase activity"/>
    <property type="evidence" value="ECO:0007669"/>
    <property type="project" value="TreeGrafter"/>
</dbReference>
<comment type="caution">
    <text evidence="3">The sequence shown here is derived from an EMBL/GenBank/DDBJ whole genome shotgun (WGS) entry which is preliminary data.</text>
</comment>
<feature type="compositionally biased region" description="Low complexity" evidence="1">
    <location>
        <begin position="169"/>
        <end position="193"/>
    </location>
</feature>
<dbReference type="PANTHER" id="PTHR42886:SF42">
    <property type="entry name" value="ALPHA_BETA-HYDROLASES SUPERFAMILY PROTEIN"/>
    <property type="match status" value="1"/>
</dbReference>
<dbReference type="GO" id="GO:0052689">
    <property type="term" value="F:carboxylic ester hydrolase activity"/>
    <property type="evidence" value="ECO:0007669"/>
    <property type="project" value="TreeGrafter"/>
</dbReference>
<dbReference type="Proteomes" id="UP000654075">
    <property type="component" value="Unassembled WGS sequence"/>
</dbReference>
<feature type="region of interest" description="Disordered" evidence="1">
    <location>
        <begin position="20"/>
        <end position="63"/>
    </location>
</feature>
<dbReference type="Gene3D" id="3.40.50.1820">
    <property type="entry name" value="alpha/beta hydrolase"/>
    <property type="match status" value="1"/>
</dbReference>
<dbReference type="EMBL" id="CAJNNV010028327">
    <property type="protein sequence ID" value="CAE8624162.1"/>
    <property type="molecule type" value="Genomic_DNA"/>
</dbReference>
<feature type="region of interest" description="Disordered" evidence="1">
    <location>
        <begin position="112"/>
        <end position="151"/>
    </location>
</feature>
<evidence type="ECO:0000313" key="4">
    <source>
        <dbReference type="Proteomes" id="UP000654075"/>
    </source>
</evidence>
<dbReference type="SUPFAM" id="SSF53474">
    <property type="entry name" value="alpha/beta-Hydrolases"/>
    <property type="match status" value="1"/>
</dbReference>
<evidence type="ECO:0000256" key="1">
    <source>
        <dbReference type="SAM" id="MobiDB-lite"/>
    </source>
</evidence>
<dbReference type="PANTHER" id="PTHR42886">
    <property type="entry name" value="RE40534P-RELATED"/>
    <property type="match status" value="1"/>
</dbReference>